<proteinExistence type="predicted"/>
<reference evidence="2" key="1">
    <citation type="journal article" date="2021" name="PeerJ">
        <title>Extensive microbial diversity within the chicken gut microbiome revealed by metagenomics and culture.</title>
        <authorList>
            <person name="Gilroy R."/>
            <person name="Ravi A."/>
            <person name="Getino M."/>
            <person name="Pursley I."/>
            <person name="Horton D.L."/>
            <person name="Alikhan N.F."/>
            <person name="Baker D."/>
            <person name="Gharbi K."/>
            <person name="Hall N."/>
            <person name="Watson M."/>
            <person name="Adriaenssens E.M."/>
            <person name="Foster-Nyarko E."/>
            <person name="Jarju S."/>
            <person name="Secka A."/>
            <person name="Antonio M."/>
            <person name="Oren A."/>
            <person name="Chaudhuri R.R."/>
            <person name="La Ragione R."/>
            <person name="Hildebrand F."/>
            <person name="Pallen M.J."/>
        </authorList>
    </citation>
    <scope>NUCLEOTIDE SEQUENCE</scope>
    <source>
        <strain evidence="2">CHK139-4039</strain>
    </source>
</reference>
<comment type="caution">
    <text evidence="2">The sequence shown here is derived from an EMBL/GenBank/DDBJ whole genome shotgun (WGS) entry which is preliminary data.</text>
</comment>
<organism evidence="2 3">
    <name type="scientific">Brevibacterium epidermidis</name>
    <dbReference type="NCBI Taxonomy" id="1698"/>
    <lineage>
        <taxon>Bacteria</taxon>
        <taxon>Bacillati</taxon>
        <taxon>Actinomycetota</taxon>
        <taxon>Actinomycetes</taxon>
        <taxon>Micrococcales</taxon>
        <taxon>Brevibacteriaceae</taxon>
        <taxon>Brevibacterium</taxon>
    </lineage>
</organism>
<dbReference type="Proteomes" id="UP000743760">
    <property type="component" value="Unassembled WGS sequence"/>
</dbReference>
<accession>A0A9D2UMC9</accession>
<evidence type="ECO:0000313" key="2">
    <source>
        <dbReference type="EMBL" id="HJE77619.1"/>
    </source>
</evidence>
<feature type="compositionally biased region" description="Low complexity" evidence="1">
    <location>
        <begin position="18"/>
        <end position="28"/>
    </location>
</feature>
<reference evidence="2" key="2">
    <citation type="submission" date="2021-09" db="EMBL/GenBank/DDBJ databases">
        <authorList>
            <person name="Gilroy R."/>
        </authorList>
    </citation>
    <scope>NUCLEOTIDE SEQUENCE</scope>
    <source>
        <strain evidence="2">CHK139-4039</strain>
    </source>
</reference>
<gene>
    <name evidence="2" type="ORF">K8V74_06700</name>
</gene>
<dbReference type="EMBL" id="DYXR01000215">
    <property type="protein sequence ID" value="HJE77619.1"/>
    <property type="molecule type" value="Genomic_DNA"/>
</dbReference>
<protein>
    <submittedName>
        <fullName evidence="2">Uncharacterized protein</fullName>
    </submittedName>
</protein>
<feature type="region of interest" description="Disordered" evidence="1">
    <location>
        <begin position="1"/>
        <end position="56"/>
    </location>
</feature>
<name>A0A9D2UMC9_BREEP</name>
<evidence type="ECO:0000256" key="1">
    <source>
        <dbReference type="SAM" id="MobiDB-lite"/>
    </source>
</evidence>
<dbReference type="AlphaFoldDB" id="A0A9D2UMC9"/>
<sequence>MKPTQSLPKRHFVDRIFSMSSSSQTSADDSNRKQDPKQKSPARKKNQHPDSQRGVGWLNNFFRKIVGPAQVDNTRPGGYYEDETLRHQQLAAMGLEMRTDANGHSYVVKKGSK</sequence>
<evidence type="ECO:0000313" key="3">
    <source>
        <dbReference type="Proteomes" id="UP000743760"/>
    </source>
</evidence>
<feature type="compositionally biased region" description="Basic and acidic residues" evidence="1">
    <location>
        <begin position="29"/>
        <end position="38"/>
    </location>
</feature>